<feature type="coiled-coil region" evidence="2">
    <location>
        <begin position="316"/>
        <end position="343"/>
    </location>
</feature>
<dbReference type="PANTHER" id="PTHR44757">
    <property type="entry name" value="DIGUANYLATE CYCLASE DGCP"/>
    <property type="match status" value="1"/>
</dbReference>
<dbReference type="PANTHER" id="PTHR44757:SF2">
    <property type="entry name" value="BIOFILM ARCHITECTURE MAINTENANCE PROTEIN MBAA"/>
    <property type="match status" value="1"/>
</dbReference>
<dbReference type="PROSITE" id="PS50887">
    <property type="entry name" value="GGDEF"/>
    <property type="match status" value="1"/>
</dbReference>
<dbReference type="InterPro" id="IPR043128">
    <property type="entry name" value="Rev_trsase/Diguanyl_cyclase"/>
</dbReference>
<protein>
    <submittedName>
        <fullName evidence="5">GGDEF-domain containing protein</fullName>
    </submittedName>
</protein>
<dbReference type="InterPro" id="IPR011990">
    <property type="entry name" value="TPR-like_helical_dom_sf"/>
</dbReference>
<dbReference type="SUPFAM" id="SSF48452">
    <property type="entry name" value="TPR-like"/>
    <property type="match status" value="2"/>
</dbReference>
<dbReference type="EMBL" id="BMPE01000017">
    <property type="protein sequence ID" value="GGL13895.1"/>
    <property type="molecule type" value="Genomic_DNA"/>
</dbReference>
<dbReference type="SUPFAM" id="SSF141868">
    <property type="entry name" value="EAL domain-like"/>
    <property type="match status" value="1"/>
</dbReference>
<dbReference type="NCBIfam" id="TIGR00254">
    <property type="entry name" value="GGDEF"/>
    <property type="match status" value="1"/>
</dbReference>
<dbReference type="SMART" id="SM00267">
    <property type="entry name" value="GGDEF"/>
    <property type="match status" value="1"/>
</dbReference>
<dbReference type="Pfam" id="PF13424">
    <property type="entry name" value="TPR_12"/>
    <property type="match status" value="1"/>
</dbReference>
<name>A0ABQ2FPG6_9DEIO</name>
<dbReference type="Gene3D" id="1.25.40.10">
    <property type="entry name" value="Tetratricopeptide repeat domain"/>
    <property type="match status" value="2"/>
</dbReference>
<dbReference type="InterPro" id="IPR001633">
    <property type="entry name" value="EAL_dom"/>
</dbReference>
<feature type="repeat" description="TPR" evidence="1">
    <location>
        <begin position="110"/>
        <end position="143"/>
    </location>
</feature>
<dbReference type="InterPro" id="IPR029787">
    <property type="entry name" value="Nucleotide_cyclase"/>
</dbReference>
<dbReference type="InterPro" id="IPR052155">
    <property type="entry name" value="Biofilm_reg_signaling"/>
</dbReference>
<dbReference type="SMART" id="SM00052">
    <property type="entry name" value="EAL"/>
    <property type="match status" value="1"/>
</dbReference>
<dbReference type="Pfam" id="PF00990">
    <property type="entry name" value="GGDEF"/>
    <property type="match status" value="1"/>
</dbReference>
<dbReference type="Gene3D" id="3.30.70.270">
    <property type="match status" value="1"/>
</dbReference>
<evidence type="ECO:0000256" key="2">
    <source>
        <dbReference type="SAM" id="Coils"/>
    </source>
</evidence>
<dbReference type="CDD" id="cd01949">
    <property type="entry name" value="GGDEF"/>
    <property type="match status" value="1"/>
</dbReference>
<proteinExistence type="predicted"/>
<evidence type="ECO:0000259" key="3">
    <source>
        <dbReference type="PROSITE" id="PS50883"/>
    </source>
</evidence>
<evidence type="ECO:0000259" key="4">
    <source>
        <dbReference type="PROSITE" id="PS50887"/>
    </source>
</evidence>
<dbReference type="InterPro" id="IPR035919">
    <property type="entry name" value="EAL_sf"/>
</dbReference>
<evidence type="ECO:0000313" key="6">
    <source>
        <dbReference type="Proteomes" id="UP000604341"/>
    </source>
</evidence>
<dbReference type="InterPro" id="IPR019734">
    <property type="entry name" value="TPR_rpt"/>
</dbReference>
<accession>A0ABQ2FPG6</accession>
<dbReference type="PROSITE" id="PS50005">
    <property type="entry name" value="TPR"/>
    <property type="match status" value="1"/>
</dbReference>
<dbReference type="Pfam" id="PF00563">
    <property type="entry name" value="EAL"/>
    <property type="match status" value="1"/>
</dbReference>
<dbReference type="CDD" id="cd01948">
    <property type="entry name" value="EAL"/>
    <property type="match status" value="1"/>
</dbReference>
<dbReference type="PROSITE" id="PS50883">
    <property type="entry name" value="EAL"/>
    <property type="match status" value="1"/>
</dbReference>
<sequence length="774" mass="84930">MVVSDAVQAESLLREAYALALHVGDVRSQALALTLLGATFYFRSQYHQALAVLTQAQEAADLAQDSALQSRVANNMGICAVALGRYADGIHWYQRSLDVAQAHGDDAGRARTLSNVGLIHVELGDYELALEIFEQVMSLTHSAEERHSPSMSSNAINMVYSYYHVGKPQEALSLALEHLPVVQALGIRQHEVVLRAWMVPCLVATGQTAEAARQAEALLPLAEQVNDHEQLANVRMFYGQALAQMGQLDAAYEQLQLALGEARRHEIRTPERLALLHLSRVHADRGEWQQAYETLQSHEELSRSLQAQTVERKAKVLSAQMQLEILRREAEVERRRNTELTQANVALQAAQDTLQYRATHDALTGLVNRAHFQAEVAQALDAEESTRFGILFLDLDRFKEVNDTLGHDVGDELLQAVARRLTQSVRAGDLVARMGGDEFTVILRNLRSDQDIDRVAQKILNQLVQPVQVKGHTLHVTASIGAAVAPRDGQDVTTLQRHADIAMYRAKQAGKNGVRLYHPAMGEAAAERVDLERDLRQALDGQQFTLYYQGQFDGATGALQGFEALVRWQHATQGLLLPGKFIGMAEETQLILPLGAWVLQEACRQAAAWHAVTPGLTISVNVSAVQFEHPGFSAAVREALERSGLPPGCLILELTESAVLRDPAAAAAQLTHLKRLGVRVALDDFGTGQSSLSLLHSLPIDELKIDRSFVQSANRVLLEVMLHLAQGLNLRVVAEGVETADQQALLRTLGCDSLQGYLLARPGPAEDARSLLTL</sequence>
<dbReference type="SUPFAM" id="SSF55073">
    <property type="entry name" value="Nucleotide cyclase"/>
    <property type="match status" value="1"/>
</dbReference>
<evidence type="ECO:0000256" key="1">
    <source>
        <dbReference type="PROSITE-ProRule" id="PRU00339"/>
    </source>
</evidence>
<dbReference type="Gene3D" id="3.20.20.450">
    <property type="entry name" value="EAL domain"/>
    <property type="match status" value="1"/>
</dbReference>
<dbReference type="Proteomes" id="UP000604341">
    <property type="component" value="Unassembled WGS sequence"/>
</dbReference>
<keyword evidence="1" id="KW-0802">TPR repeat</keyword>
<keyword evidence="2" id="KW-0175">Coiled coil</keyword>
<comment type="caution">
    <text evidence="5">The sequence shown here is derived from an EMBL/GenBank/DDBJ whole genome shotgun (WGS) entry which is preliminary data.</text>
</comment>
<dbReference type="SMART" id="SM00028">
    <property type="entry name" value="TPR"/>
    <property type="match status" value="5"/>
</dbReference>
<organism evidence="5 6">
    <name type="scientific">Deinococcus radiotolerans</name>
    <dbReference type="NCBI Taxonomy" id="1309407"/>
    <lineage>
        <taxon>Bacteria</taxon>
        <taxon>Thermotogati</taxon>
        <taxon>Deinococcota</taxon>
        <taxon>Deinococci</taxon>
        <taxon>Deinococcales</taxon>
        <taxon>Deinococcaceae</taxon>
        <taxon>Deinococcus</taxon>
    </lineage>
</organism>
<evidence type="ECO:0000313" key="5">
    <source>
        <dbReference type="EMBL" id="GGL13895.1"/>
    </source>
</evidence>
<gene>
    <name evidence="5" type="ORF">GCM10010844_35940</name>
</gene>
<feature type="domain" description="EAL" evidence="3">
    <location>
        <begin position="528"/>
        <end position="774"/>
    </location>
</feature>
<feature type="domain" description="GGDEF" evidence="4">
    <location>
        <begin position="386"/>
        <end position="519"/>
    </location>
</feature>
<keyword evidence="6" id="KW-1185">Reference proteome</keyword>
<reference evidence="6" key="1">
    <citation type="journal article" date="2019" name="Int. J. Syst. Evol. Microbiol.">
        <title>The Global Catalogue of Microorganisms (GCM) 10K type strain sequencing project: providing services to taxonomists for standard genome sequencing and annotation.</title>
        <authorList>
            <consortium name="The Broad Institute Genomics Platform"/>
            <consortium name="The Broad Institute Genome Sequencing Center for Infectious Disease"/>
            <person name="Wu L."/>
            <person name="Ma J."/>
        </authorList>
    </citation>
    <scope>NUCLEOTIDE SEQUENCE [LARGE SCALE GENOMIC DNA]</scope>
    <source>
        <strain evidence="6">JCM 19173</strain>
    </source>
</reference>
<dbReference type="InterPro" id="IPR000160">
    <property type="entry name" value="GGDEF_dom"/>
</dbReference>